<evidence type="ECO:0000256" key="1">
    <source>
        <dbReference type="ARBA" id="ARBA00044755"/>
    </source>
</evidence>
<protein>
    <submittedName>
        <fullName evidence="3">Polymer-forming cytoskeletal protein</fullName>
    </submittedName>
</protein>
<dbReference type="InterPro" id="IPR007607">
    <property type="entry name" value="BacA/B"/>
</dbReference>
<feature type="region of interest" description="Disordered" evidence="2">
    <location>
        <begin position="122"/>
        <end position="142"/>
    </location>
</feature>
<dbReference type="Proteomes" id="UP001241848">
    <property type="component" value="Unassembled WGS sequence"/>
</dbReference>
<sequence>MFKAIAKPVHPISTDTLLSSGSSFEGMLHSEAPLRIEGRYQGEIKSTNVVVIGESAVVQADINAAEVVIAGKVFGNIRADKRVTITSTGELYGNLTSNTLVIIDGGIMNGFSQMTGAVAAQTGELPDPQNGTLSTRHAAEAG</sequence>
<accession>A0ABT9FW30</accession>
<organism evidence="3 4">
    <name type="scientific">Paenibacillus zeirhizosphaerae</name>
    <dbReference type="NCBI Taxonomy" id="2987519"/>
    <lineage>
        <taxon>Bacteria</taxon>
        <taxon>Bacillati</taxon>
        <taxon>Bacillota</taxon>
        <taxon>Bacilli</taxon>
        <taxon>Bacillales</taxon>
        <taxon>Paenibacillaceae</taxon>
        <taxon>Paenibacillus</taxon>
    </lineage>
</organism>
<comment type="similarity">
    <text evidence="1">Belongs to the bactofilin family.</text>
</comment>
<dbReference type="EMBL" id="JAPCKK010000031">
    <property type="protein sequence ID" value="MDP4098939.1"/>
    <property type="molecule type" value="Genomic_DNA"/>
</dbReference>
<dbReference type="PANTHER" id="PTHR35024:SF4">
    <property type="entry name" value="POLYMER-FORMING CYTOSKELETAL PROTEIN"/>
    <property type="match status" value="1"/>
</dbReference>
<name>A0ABT9FW30_9BACL</name>
<proteinExistence type="inferred from homology"/>
<dbReference type="Pfam" id="PF04519">
    <property type="entry name" value="Bactofilin"/>
    <property type="match status" value="1"/>
</dbReference>
<reference evidence="3 4" key="1">
    <citation type="submission" date="2022-10" db="EMBL/GenBank/DDBJ databases">
        <title>Paenibacillus description and whole genome data of maize root bacterial community.</title>
        <authorList>
            <person name="Marton D."/>
            <person name="Farkas M."/>
            <person name="Cserhati M."/>
        </authorList>
    </citation>
    <scope>NUCLEOTIDE SEQUENCE [LARGE SCALE GENOMIC DNA]</scope>
    <source>
        <strain evidence="3 4">P96</strain>
    </source>
</reference>
<keyword evidence="4" id="KW-1185">Reference proteome</keyword>
<evidence type="ECO:0000256" key="2">
    <source>
        <dbReference type="SAM" id="MobiDB-lite"/>
    </source>
</evidence>
<comment type="caution">
    <text evidence="3">The sequence shown here is derived from an EMBL/GenBank/DDBJ whole genome shotgun (WGS) entry which is preliminary data.</text>
</comment>
<dbReference type="RefSeq" id="WP_305756559.1">
    <property type="nucleotide sequence ID" value="NZ_JAPCKK010000031.1"/>
</dbReference>
<gene>
    <name evidence="3" type="ORF">OIN60_19630</name>
</gene>
<evidence type="ECO:0000313" key="3">
    <source>
        <dbReference type="EMBL" id="MDP4098939.1"/>
    </source>
</evidence>
<dbReference type="PANTHER" id="PTHR35024">
    <property type="entry name" value="HYPOTHETICAL CYTOSOLIC PROTEIN"/>
    <property type="match status" value="1"/>
</dbReference>
<evidence type="ECO:0000313" key="4">
    <source>
        <dbReference type="Proteomes" id="UP001241848"/>
    </source>
</evidence>